<dbReference type="EMBL" id="CP009245">
    <property type="protein sequence ID" value="APT85274.1"/>
    <property type="molecule type" value="Genomic_DNA"/>
</dbReference>
<accession>A0A1L7CHG2</accession>
<proteinExistence type="inferred from homology"/>
<dbReference type="SUPFAM" id="SSF53807">
    <property type="entry name" value="Helical backbone' metal receptor"/>
    <property type="match status" value="1"/>
</dbReference>
<keyword evidence="4 5" id="KW-0732">Signal</keyword>
<dbReference type="Pfam" id="PF01497">
    <property type="entry name" value="Peripla_BP_2"/>
    <property type="match status" value="1"/>
</dbReference>
<gene>
    <name evidence="7" type="ORF">CAQU_09555</name>
</gene>
<organism evidence="7 8">
    <name type="scientific">Corynebacterium aquilae DSM 44791</name>
    <dbReference type="NCBI Taxonomy" id="1431546"/>
    <lineage>
        <taxon>Bacteria</taxon>
        <taxon>Bacillati</taxon>
        <taxon>Actinomycetota</taxon>
        <taxon>Actinomycetes</taxon>
        <taxon>Mycobacteriales</taxon>
        <taxon>Corynebacteriaceae</taxon>
        <taxon>Corynebacterium</taxon>
    </lineage>
</organism>
<dbReference type="Proteomes" id="UP000185478">
    <property type="component" value="Chromosome"/>
</dbReference>
<dbReference type="KEGG" id="caqu:CAQU_09555"/>
<keyword evidence="3" id="KW-0813">Transport</keyword>
<evidence type="ECO:0000259" key="6">
    <source>
        <dbReference type="PROSITE" id="PS50983"/>
    </source>
</evidence>
<dbReference type="PANTHER" id="PTHR30532">
    <property type="entry name" value="IRON III DICITRATE-BINDING PERIPLASMIC PROTEIN"/>
    <property type="match status" value="1"/>
</dbReference>
<dbReference type="InterPro" id="IPR051313">
    <property type="entry name" value="Bact_iron-sidero_bind"/>
</dbReference>
<dbReference type="InterPro" id="IPR002491">
    <property type="entry name" value="ABC_transptr_periplasmic_BD"/>
</dbReference>
<dbReference type="PROSITE" id="PS51257">
    <property type="entry name" value="PROKAR_LIPOPROTEIN"/>
    <property type="match status" value="1"/>
</dbReference>
<dbReference type="Gene3D" id="3.40.50.1980">
    <property type="entry name" value="Nitrogenase molybdenum iron protein domain"/>
    <property type="match status" value="2"/>
</dbReference>
<evidence type="ECO:0000256" key="5">
    <source>
        <dbReference type="SAM" id="SignalP"/>
    </source>
</evidence>
<dbReference type="AlphaFoldDB" id="A0A1L7CHG2"/>
<evidence type="ECO:0000313" key="7">
    <source>
        <dbReference type="EMBL" id="APT85274.1"/>
    </source>
</evidence>
<comment type="similarity">
    <text evidence="2">Belongs to the bacterial solute-binding protein 8 family.</text>
</comment>
<evidence type="ECO:0000256" key="3">
    <source>
        <dbReference type="ARBA" id="ARBA00022448"/>
    </source>
</evidence>
<dbReference type="PROSITE" id="PS50983">
    <property type="entry name" value="FE_B12_PBP"/>
    <property type="match status" value="1"/>
</dbReference>
<dbReference type="GO" id="GO:1901678">
    <property type="term" value="P:iron coordination entity transport"/>
    <property type="evidence" value="ECO:0007669"/>
    <property type="project" value="UniProtKB-ARBA"/>
</dbReference>
<keyword evidence="8" id="KW-1185">Reference proteome</keyword>
<comment type="subcellular location">
    <subcellularLocation>
        <location evidence="1">Cell envelope</location>
    </subcellularLocation>
</comment>
<evidence type="ECO:0000313" key="8">
    <source>
        <dbReference type="Proteomes" id="UP000185478"/>
    </source>
</evidence>
<protein>
    <recommendedName>
        <fullName evidence="6">Fe/B12 periplasmic-binding domain-containing protein</fullName>
    </recommendedName>
</protein>
<evidence type="ECO:0000256" key="2">
    <source>
        <dbReference type="ARBA" id="ARBA00008814"/>
    </source>
</evidence>
<dbReference type="PANTHER" id="PTHR30532:SF28">
    <property type="entry name" value="PETROBACTIN-BINDING PROTEIN YCLQ"/>
    <property type="match status" value="1"/>
</dbReference>
<dbReference type="STRING" id="1431546.CAQU_09555"/>
<evidence type="ECO:0000256" key="4">
    <source>
        <dbReference type="ARBA" id="ARBA00022729"/>
    </source>
</evidence>
<feature type="domain" description="Fe/B12 periplasmic-binding" evidence="6">
    <location>
        <begin position="75"/>
        <end position="351"/>
    </location>
</feature>
<feature type="chain" id="PRO_5038508727" description="Fe/B12 periplasmic-binding domain-containing protein" evidence="5">
    <location>
        <begin position="26"/>
        <end position="356"/>
    </location>
</feature>
<name>A0A1L7CHG2_9CORY</name>
<evidence type="ECO:0000256" key="1">
    <source>
        <dbReference type="ARBA" id="ARBA00004196"/>
    </source>
</evidence>
<dbReference type="GO" id="GO:0030288">
    <property type="term" value="C:outer membrane-bounded periplasmic space"/>
    <property type="evidence" value="ECO:0007669"/>
    <property type="project" value="TreeGrafter"/>
</dbReference>
<reference evidence="7 8" key="1">
    <citation type="submission" date="2014-08" db="EMBL/GenBank/DDBJ databases">
        <title>Complete genome sequence of Corynebacterium aquilae S-613T(T) (=DSM 44791(T)), isolated from the choana of a healthy golden eagle.</title>
        <authorList>
            <person name="Ruckert C."/>
            <person name="Albersmeier A."/>
            <person name="Winkler A."/>
            <person name="Kalinowski J."/>
        </authorList>
    </citation>
    <scope>NUCLEOTIDE SEQUENCE [LARGE SCALE GENOMIC DNA]</scope>
    <source>
        <strain evidence="7 8">S-613</strain>
    </source>
</reference>
<feature type="signal peptide" evidence="5">
    <location>
        <begin position="1"/>
        <end position="25"/>
    </location>
</feature>
<sequence length="356" mass="37987">MSLRRTRMRLLATALTAALALSACSSNDDSTTAESTAAAASAEGTATEAAADEKGTHTVIDADGNSVEVPNKPQRVIATDNTVFRTIHDWGVKLVAAPQGVIASTSPYKTDSSINNIGNHREPNMEVFVAEDPDLVLTGYRFGKYLDEIKQLVPNAAVVNTDIRSGFGGDDVPLDEKLRKQTVMLGEALDKQKEADKLVKDFNAAIERAQKAYNKDETVMGLLTSGGDINYAAPHVGRSVGPVFDIVGLTPALEVENASKEHTGDDISVEAIAQANPDWIIVLDRDAAVAADKPEYKSAADLIANSEALQSVPAVKNGNIIVLEPDFYQTEDIQAYTKLLNQMAEAMENASKNTGA</sequence>